<sequence>MSTTSQSDNESRTQAHPAPSARTNRSNTSGLANHRTRPYPTSLPRNGGGGRLPSGSNDTRPSPLPSPVGIETPLAGHPPTVGTVRHFGRPGAGVIRRWPPAIVPFEITDSDFNPEFVEHLGRSYDLRAPYMDFAEELVQVPSPRQYSVLLYSVLSTRQAVESLIRSRDAAENGTSTSAGIPLSVQARIYPYQNHFKTFVQNKAKEVLMCATLDVYSSLPVRGAPAAGRTLLDQVMDHVREQSDEFKLDYLPVGFISGDLSALASVSTEIRERLKHERGAMRNLLLTMVHEPSGRPITHPVPSLTNLIIDLTQRMIPSVERAAAHAADRRLRSRIAHLRIQTISHYARRGSGETNRQWAIIDEQLVDLRARDPLYRRAFYRLIMQLDNEMFGDTLYADIDVDRIRTPTEDEVLAQMAVMAEERLSAVPSNARSAE</sequence>
<feature type="region of interest" description="Disordered" evidence="1">
    <location>
        <begin position="1"/>
        <end position="86"/>
    </location>
</feature>
<name>A0A5B0LV42_PUCGR</name>
<feature type="compositionally biased region" description="Polar residues" evidence="1">
    <location>
        <begin position="1"/>
        <end position="14"/>
    </location>
</feature>
<evidence type="ECO:0000313" key="5">
    <source>
        <dbReference type="Proteomes" id="UP000325313"/>
    </source>
</evidence>
<organism evidence="2 5">
    <name type="scientific">Puccinia graminis f. sp. tritici</name>
    <dbReference type="NCBI Taxonomy" id="56615"/>
    <lineage>
        <taxon>Eukaryota</taxon>
        <taxon>Fungi</taxon>
        <taxon>Dikarya</taxon>
        <taxon>Basidiomycota</taxon>
        <taxon>Pucciniomycotina</taxon>
        <taxon>Pucciniomycetes</taxon>
        <taxon>Pucciniales</taxon>
        <taxon>Pucciniaceae</taxon>
        <taxon>Puccinia</taxon>
    </lineage>
</organism>
<gene>
    <name evidence="3" type="ORF">PGT21_019818</name>
    <name evidence="2" type="ORF">PGTUg99_031264</name>
</gene>
<dbReference type="Proteomes" id="UP000325313">
    <property type="component" value="Unassembled WGS sequence"/>
</dbReference>
<dbReference type="OrthoDB" id="10282551at2759"/>
<dbReference type="Proteomes" id="UP000324748">
    <property type="component" value="Unassembled WGS sequence"/>
</dbReference>
<dbReference type="EMBL" id="VSWC01000027">
    <property type="protein sequence ID" value="KAA1110385.1"/>
    <property type="molecule type" value="Genomic_DNA"/>
</dbReference>
<evidence type="ECO:0000256" key="1">
    <source>
        <dbReference type="SAM" id="MobiDB-lite"/>
    </source>
</evidence>
<evidence type="ECO:0000313" key="4">
    <source>
        <dbReference type="Proteomes" id="UP000324748"/>
    </source>
</evidence>
<proteinExistence type="predicted"/>
<feature type="compositionally biased region" description="Polar residues" evidence="1">
    <location>
        <begin position="21"/>
        <end position="31"/>
    </location>
</feature>
<dbReference type="AlphaFoldDB" id="A0A5B0LV42"/>
<protein>
    <submittedName>
        <fullName evidence="2">Uncharacterized protein</fullName>
    </submittedName>
</protein>
<keyword evidence="4" id="KW-1185">Reference proteome</keyword>
<evidence type="ECO:0000313" key="2">
    <source>
        <dbReference type="EMBL" id="KAA1068281.1"/>
    </source>
</evidence>
<reference evidence="4 5" key="1">
    <citation type="submission" date="2019-05" db="EMBL/GenBank/DDBJ databases">
        <title>Emergence of the Ug99 lineage of the wheat stem rust pathogen through somatic hybridization.</title>
        <authorList>
            <person name="Li F."/>
            <person name="Upadhyaya N.M."/>
            <person name="Sperschneider J."/>
            <person name="Matny O."/>
            <person name="Nguyen-Phuc H."/>
            <person name="Mago R."/>
            <person name="Raley C."/>
            <person name="Miller M.E."/>
            <person name="Silverstein K.A.T."/>
            <person name="Henningsen E."/>
            <person name="Hirsch C.D."/>
            <person name="Visser B."/>
            <person name="Pretorius Z.A."/>
            <person name="Steffenson B.J."/>
            <person name="Schwessinger B."/>
            <person name="Dodds P.N."/>
            <person name="Figueroa M."/>
        </authorList>
    </citation>
    <scope>NUCLEOTIDE SEQUENCE [LARGE SCALE GENOMIC DNA]</scope>
    <source>
        <strain evidence="3">21-0</strain>
        <strain evidence="2 5">Ug99</strain>
    </source>
</reference>
<evidence type="ECO:0000313" key="3">
    <source>
        <dbReference type="EMBL" id="KAA1110385.1"/>
    </source>
</evidence>
<accession>A0A5B0LV42</accession>
<comment type="caution">
    <text evidence="2">The sequence shown here is derived from an EMBL/GenBank/DDBJ whole genome shotgun (WGS) entry which is preliminary data.</text>
</comment>
<dbReference type="EMBL" id="VDEP01000506">
    <property type="protein sequence ID" value="KAA1068281.1"/>
    <property type="molecule type" value="Genomic_DNA"/>
</dbReference>